<dbReference type="Pfam" id="PF00078">
    <property type="entry name" value="RVT_1"/>
    <property type="match status" value="1"/>
</dbReference>
<dbReference type="InterPro" id="IPR005135">
    <property type="entry name" value="Endo/exonuclease/phosphatase"/>
</dbReference>
<dbReference type="Proteomes" id="UP000276133">
    <property type="component" value="Unassembled WGS sequence"/>
</dbReference>
<dbReference type="AlphaFoldDB" id="A0A3M7PU25"/>
<dbReference type="PANTHER" id="PTHR36688:SF2">
    <property type="entry name" value="ENDONUCLEASE_EXONUCLEASE_PHOSPHATASE DOMAIN-CONTAINING PROTEIN"/>
    <property type="match status" value="1"/>
</dbReference>
<keyword evidence="3" id="KW-0548">Nucleotidyltransferase</keyword>
<feature type="non-terminal residue" evidence="3">
    <location>
        <position position="783"/>
    </location>
</feature>
<gene>
    <name evidence="3" type="ORF">BpHYR1_048988</name>
</gene>
<evidence type="ECO:0000259" key="1">
    <source>
        <dbReference type="Pfam" id="PF00078"/>
    </source>
</evidence>
<dbReference type="EMBL" id="REGN01008953">
    <property type="protein sequence ID" value="RNA02265.1"/>
    <property type="molecule type" value="Genomic_DNA"/>
</dbReference>
<dbReference type="PANTHER" id="PTHR36688">
    <property type="entry name" value="ENDO/EXONUCLEASE/PHOSPHATASE DOMAIN-CONTAINING PROTEIN"/>
    <property type="match status" value="1"/>
</dbReference>
<comment type="caution">
    <text evidence="3">The sequence shown here is derived from an EMBL/GenBank/DDBJ whole genome shotgun (WGS) entry which is preliminary data.</text>
</comment>
<keyword evidence="4" id="KW-1185">Reference proteome</keyword>
<keyword evidence="3" id="KW-0695">RNA-directed DNA polymerase</keyword>
<feature type="domain" description="Reverse transcriptase" evidence="1">
    <location>
        <begin position="692"/>
        <end position="782"/>
    </location>
</feature>
<dbReference type="SUPFAM" id="SSF56219">
    <property type="entry name" value="DNase I-like"/>
    <property type="match status" value="1"/>
</dbReference>
<protein>
    <submittedName>
        <fullName evidence="3">RNA-directed DNA polymerase from transposon X</fullName>
    </submittedName>
</protein>
<dbReference type="Pfam" id="PF14529">
    <property type="entry name" value="Exo_endo_phos_2"/>
    <property type="match status" value="1"/>
</dbReference>
<dbReference type="GO" id="GO:0003964">
    <property type="term" value="F:RNA-directed DNA polymerase activity"/>
    <property type="evidence" value="ECO:0007669"/>
    <property type="project" value="UniProtKB-KW"/>
</dbReference>
<dbReference type="SUPFAM" id="SSF56672">
    <property type="entry name" value="DNA/RNA polymerases"/>
    <property type="match status" value="1"/>
</dbReference>
<dbReference type="InterPro" id="IPR036691">
    <property type="entry name" value="Endo/exonu/phosph_ase_sf"/>
</dbReference>
<accession>A0A3M7PU25</accession>
<proteinExistence type="predicted"/>
<reference evidence="3 4" key="1">
    <citation type="journal article" date="2018" name="Sci. Rep.">
        <title>Genomic signatures of local adaptation to the degree of environmental predictability in rotifers.</title>
        <authorList>
            <person name="Franch-Gras L."/>
            <person name="Hahn C."/>
            <person name="Garcia-Roger E.M."/>
            <person name="Carmona M.J."/>
            <person name="Serra M."/>
            <person name="Gomez A."/>
        </authorList>
    </citation>
    <scope>NUCLEOTIDE SEQUENCE [LARGE SCALE GENOMIC DNA]</scope>
    <source>
        <strain evidence="3">HYR1</strain>
    </source>
</reference>
<dbReference type="InterPro" id="IPR000477">
    <property type="entry name" value="RT_dom"/>
</dbReference>
<sequence length="783" mass="90083">MVNESNDTLTSPLNQNYYDYSNHLATNPQQQRPMYYHNNLYSQKVTGDYFSPNFQYPAHQPSLNSAYHIQNDLNVNNPNPTNPPSINQQQINDQITTNYDHSQKINASSPKVYTLKFKSNKSFNPIYKDYFYLKDYLTKIKPESDISAAFFNKNDELIIKTNNPDKIDNLRNWPKDAFNFGLTEIAKKNKFYLALHNVDINFNIESQKSKKLLAEKYFIDDLVRMFKKSTGEKLQVVKAHAACSKSCPDIMKETKKKEERKEERIKKQLNSEKRIIYSGQNSSNLGSFNTINLLKFIIELIRNLRNVSSAIHTDPSPIIKLIQENFGSHVNFVSLNETFLKTSQNISIPNYQIFRSDRIGKAGGGSALCIKKSIKGKEIDTSNFEETTGFETILNQNIEIAIFSIYSSPSSNLNENFFDYVAEKFKYFIIIGDLNVKHHNWSCNTTNQKGKILDKIISKHNLFVLNNSDPTFKRGGSVIDLSICSANLTKYFKSFRVLKEEISDHEPTLTYFKDFKIETKTFEKINWKKLKSLLCSCPDDSREIQKPSDFDFVVAKLTSDCTNSSRSITIKVNNQLKTDDSDLISNIFADNLESIFSTDESVRELDNQVLSPTLIEDNDTDSSITGSELLESLNKLNSKAASGFDRISNKILKNLPNNKILQILKIFNSSLKFGYIPDLWNKTKIIMIIKKDKPPDEISSFRPISLQNCIVKWLEKIINNKVQLWAENEKLFPECQSGFRQKRSFQDHIFRINQSIVNGFNKKQMTGAIFFDLEKAFDKTSHT</sequence>
<dbReference type="InterPro" id="IPR052560">
    <property type="entry name" value="RdDP_mobile_element"/>
</dbReference>
<evidence type="ECO:0000259" key="2">
    <source>
        <dbReference type="Pfam" id="PF14529"/>
    </source>
</evidence>
<organism evidence="3 4">
    <name type="scientific">Brachionus plicatilis</name>
    <name type="common">Marine rotifer</name>
    <name type="synonym">Brachionus muelleri</name>
    <dbReference type="NCBI Taxonomy" id="10195"/>
    <lineage>
        <taxon>Eukaryota</taxon>
        <taxon>Metazoa</taxon>
        <taxon>Spiralia</taxon>
        <taxon>Gnathifera</taxon>
        <taxon>Rotifera</taxon>
        <taxon>Eurotatoria</taxon>
        <taxon>Monogononta</taxon>
        <taxon>Pseudotrocha</taxon>
        <taxon>Ploima</taxon>
        <taxon>Brachionidae</taxon>
        <taxon>Brachionus</taxon>
    </lineage>
</organism>
<evidence type="ECO:0000313" key="4">
    <source>
        <dbReference type="Proteomes" id="UP000276133"/>
    </source>
</evidence>
<name>A0A3M7PU25_BRAPC</name>
<keyword evidence="3" id="KW-0808">Transferase</keyword>
<feature type="domain" description="Endonuclease/exonuclease/phosphatase" evidence="2">
    <location>
        <begin position="400"/>
        <end position="508"/>
    </location>
</feature>
<evidence type="ECO:0000313" key="3">
    <source>
        <dbReference type="EMBL" id="RNA02265.1"/>
    </source>
</evidence>
<dbReference type="InterPro" id="IPR043502">
    <property type="entry name" value="DNA/RNA_pol_sf"/>
</dbReference>
<dbReference type="Gene3D" id="3.60.10.10">
    <property type="entry name" value="Endonuclease/exonuclease/phosphatase"/>
    <property type="match status" value="1"/>
</dbReference>
<dbReference type="OrthoDB" id="416454at2759"/>